<dbReference type="InterPro" id="IPR043502">
    <property type="entry name" value="DNA/RNA_pol_sf"/>
</dbReference>
<feature type="region of interest" description="Disordered" evidence="3">
    <location>
        <begin position="286"/>
        <end position="331"/>
    </location>
</feature>
<dbReference type="GO" id="GO:0006310">
    <property type="term" value="P:DNA recombination"/>
    <property type="evidence" value="ECO:0007669"/>
    <property type="project" value="UniProtKB-KW"/>
</dbReference>
<dbReference type="OrthoDB" id="6381216at2759"/>
<dbReference type="GO" id="GO:0015074">
    <property type="term" value="P:DNA integration"/>
    <property type="evidence" value="ECO:0007669"/>
    <property type="project" value="InterPro"/>
</dbReference>
<evidence type="ECO:0000313" key="6">
    <source>
        <dbReference type="EMBL" id="CAH0110350.1"/>
    </source>
</evidence>
<feature type="domain" description="Tyr recombinase" evidence="5">
    <location>
        <begin position="1050"/>
        <end position="1255"/>
    </location>
</feature>
<dbReference type="PROSITE" id="PS51898">
    <property type="entry name" value="TYR_RECOMBINASE"/>
    <property type="match status" value="1"/>
</dbReference>
<proteinExistence type="predicted"/>
<evidence type="ECO:0000256" key="1">
    <source>
        <dbReference type="ARBA" id="ARBA00023125"/>
    </source>
</evidence>
<dbReference type="InterPro" id="IPR013762">
    <property type="entry name" value="Integrase-like_cat_sf"/>
</dbReference>
<dbReference type="Proteomes" id="UP000789390">
    <property type="component" value="Unassembled WGS sequence"/>
</dbReference>
<feature type="compositionally biased region" description="Low complexity" evidence="3">
    <location>
        <begin position="48"/>
        <end position="74"/>
    </location>
</feature>
<keyword evidence="1" id="KW-0238">DNA-binding</keyword>
<dbReference type="CDD" id="cd03714">
    <property type="entry name" value="RT_DIRS1"/>
    <property type="match status" value="1"/>
</dbReference>
<dbReference type="InterPro" id="IPR043128">
    <property type="entry name" value="Rev_trsase/Diguanyl_cyclase"/>
</dbReference>
<dbReference type="SUPFAM" id="SSF56672">
    <property type="entry name" value="DNA/RNA polymerases"/>
    <property type="match status" value="1"/>
</dbReference>
<evidence type="ECO:0000259" key="4">
    <source>
        <dbReference type="PROSITE" id="PS50878"/>
    </source>
</evidence>
<dbReference type="PROSITE" id="PS50878">
    <property type="entry name" value="RT_POL"/>
    <property type="match status" value="1"/>
</dbReference>
<dbReference type="InterPro" id="IPR052055">
    <property type="entry name" value="Hepadnavirus_pol/RT"/>
</dbReference>
<feature type="region of interest" description="Disordered" evidence="3">
    <location>
        <begin position="1"/>
        <end position="115"/>
    </location>
</feature>
<sequence>MSLSGADLDDLQGASRPSDDTEIDLGFNQEENLVNSKDSDSHKKRRSSSSSISSSSSSASSSSLSSSSSSSSSSEEPHSPSPKKKKADGDGRKSSSEKKRSRKKKKDAEKPPTVISCKVRRSQAKLAKLVMARGLQLAKVKLLRNKYDLSVPSKYSLNCPALDDTFFRRLTSLKSSSASKVNIDQREKALLALQFKILDIGRPLLFLGSRLNDPECIEALETALQLWGVAFNDITKSRRRNILRQTDPKMESLLDDQDNFEFSESNHLFGRHFLKAMVRTADDEAKLNAVGRNNNSSTSRHRRDSRGRRLDQRKDRHPSRNQFDKAYGKNQGYSHQNNGYVTIPSNISLVDKTPIPVGGRLGSYALAWNRFSKDPWVLSIVSFGLQIEFLSSPIQFSPPPNKVTGDLQLEIIESEIDALLGKKAIEETQEIGFISSIFTIPKKSGGFRPVINLKALNKFVVYNHFKMEGLPTVKSIVRANDWLAKLDLSDAYLTVPLHPSHRRFVQFTWKGKIFQFTCLPFGLSSAPRIFTKLLKPIVSFLRKRGIRLVIYLDDILIMNSCPEGLSRDVALVRSTLEEVGFFINDKKSETDPTQRLEFLGLMLDTAHLTLALTEAKKEALLRTCKKLLASHEVALWDLASLLGNFNWATAAVPFAQANLRNIQNFYISHTKTVGGNLGVKTILSDEAKEDLDWWIRQLDKSMGKSFLTSDPDLVLFSDASMTGWGATDSNCSTGGKWSSYDVGRHINELELLAAFLALQYFANSSRNCFIRLNIDNTTAVAHINKSGGTRYGVQEIVPGQWGLAFEPHDFSKDLGALAPENRSIRVALERPVAGICLLASRSSGIDDRCLLTQLEVHQGLCVPSIQPNRELYPEDETGSSPADASLPVLAQPTLVPVAAGGDSRYPEGAALSQRFADRCERRDSSSADNQRSVLNRVEIIRNRFRSERFPDQAIDLILAGNRAATHAGYEAAWNQWSDWCNRNGHHPLHSSLVNVVTFLSDSFVMGKAYSTINVYRSMLSVTLPQVDGQDVGKHPTVVKLMKGIFNSNPPKPKYAGTWDVDLVLNFFKTAPPNDKLSLIQLSRKTAMLLALVTMFRVSELAAINLSSINCSDSGLLFSLSRLRKSQRNGPLLARNIVRLEHVIICPVAATEAYIKATHPLRKPGENANLFVGSVKPHKEVKGSTIGHWLKKVLELAGVDTSIFSAHSTRGASASKAAEKGVPTDSILKTASWASESTFVRFYRRDIPQKDAGTTVLGGD</sequence>
<dbReference type="InterPro" id="IPR011010">
    <property type="entry name" value="DNA_brk_join_enz"/>
</dbReference>
<evidence type="ECO:0000256" key="3">
    <source>
        <dbReference type="SAM" id="MobiDB-lite"/>
    </source>
</evidence>
<dbReference type="InterPro" id="IPR010998">
    <property type="entry name" value="Integrase_recombinase_N"/>
</dbReference>
<name>A0A8J2RX34_9CRUS</name>
<dbReference type="AlphaFoldDB" id="A0A8J2RX34"/>
<keyword evidence="2" id="KW-0233">DNA recombination</keyword>
<evidence type="ECO:0000259" key="5">
    <source>
        <dbReference type="PROSITE" id="PS51898"/>
    </source>
</evidence>
<feature type="compositionally biased region" description="Basic and acidic residues" evidence="3">
    <location>
        <begin position="87"/>
        <end position="98"/>
    </location>
</feature>
<dbReference type="Gene3D" id="3.10.10.10">
    <property type="entry name" value="HIV Type 1 Reverse Transcriptase, subunit A, domain 1"/>
    <property type="match status" value="1"/>
</dbReference>
<evidence type="ECO:0000313" key="7">
    <source>
        <dbReference type="Proteomes" id="UP000789390"/>
    </source>
</evidence>
<dbReference type="SUPFAM" id="SSF47823">
    <property type="entry name" value="lambda integrase-like, N-terminal domain"/>
    <property type="match status" value="1"/>
</dbReference>
<dbReference type="GO" id="GO:0003677">
    <property type="term" value="F:DNA binding"/>
    <property type="evidence" value="ECO:0007669"/>
    <property type="project" value="UniProtKB-KW"/>
</dbReference>
<dbReference type="Pfam" id="PF00078">
    <property type="entry name" value="RVT_1"/>
    <property type="match status" value="1"/>
</dbReference>
<evidence type="ECO:0008006" key="8">
    <source>
        <dbReference type="Google" id="ProtNLM"/>
    </source>
</evidence>
<dbReference type="PANTHER" id="PTHR33050">
    <property type="entry name" value="REVERSE TRANSCRIPTASE DOMAIN-CONTAINING PROTEIN"/>
    <property type="match status" value="1"/>
</dbReference>
<gene>
    <name evidence="6" type="ORF">DGAL_LOCUS13914</name>
</gene>
<dbReference type="CDD" id="cd09275">
    <property type="entry name" value="RNase_HI_RT_DIRS1"/>
    <property type="match status" value="1"/>
</dbReference>
<accession>A0A8J2RX34</accession>
<evidence type="ECO:0000256" key="2">
    <source>
        <dbReference type="ARBA" id="ARBA00023172"/>
    </source>
</evidence>
<dbReference type="PANTHER" id="PTHR33050:SF7">
    <property type="entry name" value="RIBONUCLEASE H"/>
    <property type="match status" value="1"/>
</dbReference>
<dbReference type="Pfam" id="PF00589">
    <property type="entry name" value="Phage_integrase"/>
    <property type="match status" value="1"/>
</dbReference>
<keyword evidence="7" id="KW-1185">Reference proteome</keyword>
<reference evidence="6" key="1">
    <citation type="submission" date="2021-11" db="EMBL/GenBank/DDBJ databases">
        <authorList>
            <person name="Schell T."/>
        </authorList>
    </citation>
    <scope>NUCLEOTIDE SEQUENCE</scope>
    <source>
        <strain evidence="6">M5</strain>
    </source>
</reference>
<feature type="domain" description="Reverse transcriptase" evidence="4">
    <location>
        <begin position="421"/>
        <end position="603"/>
    </location>
</feature>
<organism evidence="6 7">
    <name type="scientific">Daphnia galeata</name>
    <dbReference type="NCBI Taxonomy" id="27404"/>
    <lineage>
        <taxon>Eukaryota</taxon>
        <taxon>Metazoa</taxon>
        <taxon>Ecdysozoa</taxon>
        <taxon>Arthropoda</taxon>
        <taxon>Crustacea</taxon>
        <taxon>Branchiopoda</taxon>
        <taxon>Diplostraca</taxon>
        <taxon>Cladocera</taxon>
        <taxon>Anomopoda</taxon>
        <taxon>Daphniidae</taxon>
        <taxon>Daphnia</taxon>
    </lineage>
</organism>
<dbReference type="Gene3D" id="1.10.150.130">
    <property type="match status" value="1"/>
</dbReference>
<comment type="caution">
    <text evidence="6">The sequence shown here is derived from an EMBL/GenBank/DDBJ whole genome shotgun (WGS) entry which is preliminary data.</text>
</comment>
<dbReference type="SUPFAM" id="SSF56349">
    <property type="entry name" value="DNA breaking-rejoining enzymes"/>
    <property type="match status" value="1"/>
</dbReference>
<dbReference type="EMBL" id="CAKKLH010000303">
    <property type="protein sequence ID" value="CAH0110350.1"/>
    <property type="molecule type" value="Genomic_DNA"/>
</dbReference>
<dbReference type="InterPro" id="IPR000477">
    <property type="entry name" value="RT_dom"/>
</dbReference>
<protein>
    <recommendedName>
        <fullName evidence="8">Reverse transcriptase domain-containing protein</fullName>
    </recommendedName>
</protein>
<dbReference type="Gene3D" id="1.10.443.10">
    <property type="entry name" value="Intergrase catalytic core"/>
    <property type="match status" value="1"/>
</dbReference>
<dbReference type="Gene3D" id="3.30.70.270">
    <property type="match status" value="1"/>
</dbReference>
<dbReference type="GO" id="GO:0071897">
    <property type="term" value="P:DNA biosynthetic process"/>
    <property type="evidence" value="ECO:0007669"/>
    <property type="project" value="UniProtKB-ARBA"/>
</dbReference>
<dbReference type="InterPro" id="IPR002104">
    <property type="entry name" value="Integrase_catalytic"/>
</dbReference>